<keyword evidence="5 10" id="KW-0547">Nucleotide-binding</keyword>
<keyword evidence="2 10" id="KW-0690">Ribosome biogenesis</keyword>
<feature type="binding site" evidence="10">
    <location>
        <position position="283"/>
    </location>
    <ligand>
        <name>Zn(2+)</name>
        <dbReference type="ChEBI" id="CHEBI:29105"/>
    </ligand>
</feature>
<evidence type="ECO:0000259" key="12">
    <source>
        <dbReference type="PROSITE" id="PS51721"/>
    </source>
</evidence>
<evidence type="ECO:0000256" key="1">
    <source>
        <dbReference type="ARBA" id="ARBA00022490"/>
    </source>
</evidence>
<dbReference type="GO" id="GO:0003924">
    <property type="term" value="F:GTPase activity"/>
    <property type="evidence" value="ECO:0007669"/>
    <property type="project" value="UniProtKB-UniRule"/>
</dbReference>
<evidence type="ECO:0000256" key="3">
    <source>
        <dbReference type="ARBA" id="ARBA00022723"/>
    </source>
</evidence>
<dbReference type="InterPro" id="IPR010914">
    <property type="entry name" value="RsgA_GTPase_dom"/>
</dbReference>
<feature type="domain" description="CP-type G" evidence="12">
    <location>
        <begin position="102"/>
        <end position="260"/>
    </location>
</feature>
<evidence type="ECO:0000256" key="9">
    <source>
        <dbReference type="ARBA" id="ARBA00023134"/>
    </source>
</evidence>
<dbReference type="InterPro" id="IPR004881">
    <property type="entry name" value="Ribosome_biogen_GTPase_RsgA"/>
</dbReference>
<comment type="function">
    <text evidence="10">One of several proteins that assist in the late maturation steps of the functional core of the 30S ribosomal subunit. Helps release RbfA from mature subunits. May play a role in the assembly of ribosomal proteins into the subunit. Circularly permuted GTPase that catalyzes slow GTP hydrolysis, GTPase activity is stimulated by the 30S ribosomal subunit.</text>
</comment>
<dbReference type="InterPro" id="IPR030378">
    <property type="entry name" value="G_CP_dom"/>
</dbReference>
<evidence type="ECO:0000256" key="2">
    <source>
        <dbReference type="ARBA" id="ARBA00022517"/>
    </source>
</evidence>
<evidence type="ECO:0000313" key="13">
    <source>
        <dbReference type="EMBL" id="RXK54879.1"/>
    </source>
</evidence>
<feature type="binding site" evidence="10">
    <location>
        <position position="296"/>
    </location>
    <ligand>
        <name>Zn(2+)</name>
        <dbReference type="ChEBI" id="CHEBI:29105"/>
    </ligand>
</feature>
<keyword evidence="6 10" id="KW-0378">Hydrolase</keyword>
<evidence type="ECO:0000256" key="8">
    <source>
        <dbReference type="ARBA" id="ARBA00022884"/>
    </source>
</evidence>
<dbReference type="SUPFAM" id="SSF52540">
    <property type="entry name" value="P-loop containing nucleoside triphosphate hydrolases"/>
    <property type="match status" value="1"/>
</dbReference>
<keyword evidence="3 10" id="KW-0479">Metal-binding</keyword>
<comment type="subunit">
    <text evidence="10">Monomer. Associates with 30S ribosomal subunit, binds 16S rRNA.</text>
</comment>
<dbReference type="NCBIfam" id="TIGR00157">
    <property type="entry name" value="ribosome small subunit-dependent GTPase A"/>
    <property type="match status" value="1"/>
</dbReference>
<feature type="domain" description="EngC GTPase" evidence="11">
    <location>
        <begin position="111"/>
        <end position="258"/>
    </location>
</feature>
<keyword evidence="9 10" id="KW-0342">GTP-binding</keyword>
<evidence type="ECO:0000256" key="5">
    <source>
        <dbReference type="ARBA" id="ARBA00022741"/>
    </source>
</evidence>
<dbReference type="Gene3D" id="3.40.50.300">
    <property type="entry name" value="P-loop containing nucleotide triphosphate hydrolases"/>
    <property type="match status" value="1"/>
</dbReference>
<sequence>MTLEQLGWNDRFAAAFAPHAAAGCVPARVTLELKGFFEVTGAEGARLGECSGKFARDHRSAADYPAIGDWVAVAPQPGDDTRAIIHAVLPRRTKFSRKAAGEHSVEQVVAANVDTVFLVAGLDGNYNLHRMERYLAAAWASGAEPVVLLNKADLNDDTQALIAELGITGRGVPVHVVSAQTRRGLKALAPYLVPGRTVALLGSSGVGKSTLINRLVGERLQDTQEVREADNKGRHTTTQRELIVTPSGVIVIDTPGMRELQPWDASAGIDAAFGDVTAVTARCKFRDCAHGVEPGCAVQAALADGSLDPARWSAWQRLQRAAAYEVRRVNPEARQLQKKDIKKITKQLRQRVHEKSGEE</sequence>
<keyword evidence="1 10" id="KW-0963">Cytoplasm</keyword>
<comment type="caution">
    <text evidence="13">The sequence shown here is derived from an EMBL/GenBank/DDBJ whole genome shotgun (WGS) entry which is preliminary data.</text>
</comment>
<feature type="binding site" evidence="10">
    <location>
        <position position="288"/>
    </location>
    <ligand>
        <name>Zn(2+)</name>
        <dbReference type="ChEBI" id="CHEBI:29105"/>
    </ligand>
</feature>
<dbReference type="EC" id="3.6.1.-" evidence="10"/>
<keyword evidence="14" id="KW-1185">Reference proteome</keyword>
<accession>A0A4V1M6C1</accession>
<dbReference type="OrthoDB" id="9809485at2"/>
<organism evidence="13 14">
    <name type="scientific">Oleiharenicola lentus</name>
    <dbReference type="NCBI Taxonomy" id="2508720"/>
    <lineage>
        <taxon>Bacteria</taxon>
        <taxon>Pseudomonadati</taxon>
        <taxon>Verrucomicrobiota</taxon>
        <taxon>Opitutia</taxon>
        <taxon>Opitutales</taxon>
        <taxon>Opitutaceae</taxon>
        <taxon>Oleiharenicola</taxon>
    </lineage>
</organism>
<dbReference type="GO" id="GO:0005737">
    <property type="term" value="C:cytoplasm"/>
    <property type="evidence" value="ECO:0007669"/>
    <property type="project" value="UniProtKB-SubCell"/>
</dbReference>
<gene>
    <name evidence="10 13" type="primary">rsgA</name>
    <name evidence="13" type="ORF">ESB00_03000</name>
</gene>
<keyword evidence="8 10" id="KW-0694">RNA-binding</keyword>
<proteinExistence type="inferred from homology"/>
<evidence type="ECO:0000256" key="4">
    <source>
        <dbReference type="ARBA" id="ARBA00022730"/>
    </source>
</evidence>
<feature type="binding site" evidence="10">
    <location>
        <position position="290"/>
    </location>
    <ligand>
        <name>Zn(2+)</name>
        <dbReference type="ChEBI" id="CHEBI:29105"/>
    </ligand>
</feature>
<dbReference type="Pfam" id="PF03193">
    <property type="entry name" value="RsgA_GTPase"/>
    <property type="match status" value="1"/>
</dbReference>
<dbReference type="EMBL" id="SDHX01000001">
    <property type="protein sequence ID" value="RXK54879.1"/>
    <property type="molecule type" value="Genomic_DNA"/>
</dbReference>
<evidence type="ECO:0000259" key="11">
    <source>
        <dbReference type="PROSITE" id="PS50936"/>
    </source>
</evidence>
<dbReference type="GO" id="GO:0019843">
    <property type="term" value="F:rRNA binding"/>
    <property type="evidence" value="ECO:0007669"/>
    <property type="project" value="UniProtKB-KW"/>
</dbReference>
<feature type="binding site" evidence="10">
    <location>
        <begin position="202"/>
        <end position="210"/>
    </location>
    <ligand>
        <name>GTP</name>
        <dbReference type="ChEBI" id="CHEBI:37565"/>
    </ligand>
</feature>
<dbReference type="HAMAP" id="MF_01820">
    <property type="entry name" value="GTPase_RsgA"/>
    <property type="match status" value="1"/>
</dbReference>
<dbReference type="PANTHER" id="PTHR32120:SF10">
    <property type="entry name" value="SMALL RIBOSOMAL SUBUNIT BIOGENESIS GTPASE RSGA"/>
    <property type="match status" value="1"/>
</dbReference>
<evidence type="ECO:0000313" key="14">
    <source>
        <dbReference type="Proteomes" id="UP000290218"/>
    </source>
</evidence>
<name>A0A4V1M6C1_9BACT</name>
<dbReference type="GO" id="GO:0046872">
    <property type="term" value="F:metal ion binding"/>
    <property type="evidence" value="ECO:0007669"/>
    <property type="project" value="UniProtKB-KW"/>
</dbReference>
<dbReference type="GO" id="GO:0005525">
    <property type="term" value="F:GTP binding"/>
    <property type="evidence" value="ECO:0007669"/>
    <property type="project" value="UniProtKB-UniRule"/>
</dbReference>
<dbReference type="AlphaFoldDB" id="A0A4V1M6C1"/>
<evidence type="ECO:0000256" key="10">
    <source>
        <dbReference type="HAMAP-Rule" id="MF_01820"/>
    </source>
</evidence>
<keyword evidence="7 10" id="KW-0862">Zinc</keyword>
<dbReference type="Gene3D" id="1.10.40.50">
    <property type="entry name" value="Probable gtpase engc, domain 3"/>
    <property type="match status" value="1"/>
</dbReference>
<comment type="subcellular location">
    <subcellularLocation>
        <location evidence="10">Cytoplasm</location>
    </subcellularLocation>
</comment>
<dbReference type="PANTHER" id="PTHR32120">
    <property type="entry name" value="SMALL RIBOSOMAL SUBUNIT BIOGENESIS GTPASE RSGA"/>
    <property type="match status" value="1"/>
</dbReference>
<reference evidence="13 14" key="1">
    <citation type="submission" date="2019-01" db="EMBL/GenBank/DDBJ databases">
        <title>Lacunisphaera sp. strain TWA-58.</title>
        <authorList>
            <person name="Chen W.-M."/>
        </authorList>
    </citation>
    <scope>NUCLEOTIDE SEQUENCE [LARGE SCALE GENOMIC DNA]</scope>
    <source>
        <strain evidence="13 14">TWA-58</strain>
    </source>
</reference>
<dbReference type="GO" id="GO:0042274">
    <property type="term" value="P:ribosomal small subunit biogenesis"/>
    <property type="evidence" value="ECO:0007669"/>
    <property type="project" value="UniProtKB-UniRule"/>
</dbReference>
<feature type="binding site" evidence="10">
    <location>
        <begin position="150"/>
        <end position="153"/>
    </location>
    <ligand>
        <name>GTP</name>
        <dbReference type="ChEBI" id="CHEBI:37565"/>
    </ligand>
</feature>
<comment type="cofactor">
    <cofactor evidence="10">
        <name>Zn(2+)</name>
        <dbReference type="ChEBI" id="CHEBI:29105"/>
    </cofactor>
    <text evidence="10">Binds 1 zinc ion per subunit.</text>
</comment>
<dbReference type="CDD" id="cd01854">
    <property type="entry name" value="YjeQ_EngC"/>
    <property type="match status" value="1"/>
</dbReference>
<dbReference type="RefSeq" id="WP_129046243.1">
    <property type="nucleotide sequence ID" value="NZ_SDHX01000001.1"/>
</dbReference>
<protein>
    <recommendedName>
        <fullName evidence="10">Small ribosomal subunit biogenesis GTPase RsgA</fullName>
        <ecNumber evidence="10">3.6.1.-</ecNumber>
    </recommendedName>
</protein>
<comment type="similarity">
    <text evidence="10">Belongs to the TRAFAC class YlqF/YawG GTPase family. RsgA subfamily.</text>
</comment>
<dbReference type="PROSITE" id="PS50936">
    <property type="entry name" value="ENGC_GTPASE"/>
    <property type="match status" value="1"/>
</dbReference>
<dbReference type="Proteomes" id="UP000290218">
    <property type="component" value="Unassembled WGS sequence"/>
</dbReference>
<evidence type="ECO:0000256" key="6">
    <source>
        <dbReference type="ARBA" id="ARBA00022801"/>
    </source>
</evidence>
<dbReference type="PROSITE" id="PS51721">
    <property type="entry name" value="G_CP"/>
    <property type="match status" value="1"/>
</dbReference>
<dbReference type="InterPro" id="IPR027417">
    <property type="entry name" value="P-loop_NTPase"/>
</dbReference>
<keyword evidence="4 10" id="KW-0699">rRNA-binding</keyword>
<evidence type="ECO:0000256" key="7">
    <source>
        <dbReference type="ARBA" id="ARBA00022833"/>
    </source>
</evidence>